<sequence length="738" mass="80323">MIDQAGLSARRADVRWPARAQRLLGEVRALCGNWLHEPLRLSLADFDSRLREQAERARSHLDQQSYFATRQRLPQERQLFDRSFVASVERAFDRLGEPAASPAAAADQPLSLLDPLEHELTAAVDQLVARGESRGGPLLIELGYRLAVLIGAPPLEGEALPVGPQAMARAFREASQALDLPGEHRLLLLQSVEGSLIQELPPLYELINAQLLGEGILPGLRAFPLARIAVRRGREPEPPPREGSAPAETARNSEPIAVLDSLRELLAQRRHGQGGPLAGGHVATAGELETALAALQQHIGQVSDHVSRELRSAQRLRDELLQQLNAARPPGSAPAQLSPEQGDTVELVAMLFEQMARQLQQGGQAQNLLGGLQLPLLRVAMADRQFFEQRGHPARQLLGKVTEAAHDWIDDAGSEADRGLRARLEQLVERAAREQPSNELFAALLADVEQHLAQLRHKAQVAERRHVEAMQGRERLEQARQRAAELMAERFAKAPPRGLLRTLLERAWSDVLALTLLRHGEESDTFATRLIITDQLLGRLPLGDRRKLQDEVEAGLQQIGMHGDQAVQVAQRLIGAGAASGADGPSATGLAMRLKQHQRLGEQAGEGAAPSPSAAATAAGATVTASAPAPANPEEQRILARLRELPFGSWFEFVDAASGQVTLRKLAWFSPVSGNSLFVTRRGQRAEEIALPQLAHEIASGRVREAPRGHDGLLDRAWRALARSLRQAPRPAIPGAQP</sequence>
<name>A0A316HNI4_9GAMM</name>
<keyword evidence="4" id="KW-1185">Reference proteome</keyword>
<dbReference type="AlphaFoldDB" id="A0A316HNI4"/>
<gene>
    <name evidence="3" type="ORF">C7456_11834</name>
</gene>
<evidence type="ECO:0000256" key="2">
    <source>
        <dbReference type="SAM" id="MobiDB-lite"/>
    </source>
</evidence>
<comment type="caution">
    <text evidence="3">The sequence shown here is derived from an EMBL/GenBank/DDBJ whole genome shotgun (WGS) entry which is preliminary data.</text>
</comment>
<dbReference type="InterPro" id="IPR012434">
    <property type="entry name" value="DUF1631"/>
</dbReference>
<organism evidence="3 4">
    <name type="scientific">Fulvimonas soli</name>
    <dbReference type="NCBI Taxonomy" id="155197"/>
    <lineage>
        <taxon>Bacteria</taxon>
        <taxon>Pseudomonadati</taxon>
        <taxon>Pseudomonadota</taxon>
        <taxon>Gammaproteobacteria</taxon>
        <taxon>Lysobacterales</taxon>
        <taxon>Rhodanobacteraceae</taxon>
        <taxon>Fulvimonas</taxon>
    </lineage>
</organism>
<dbReference type="RefSeq" id="WP_109724756.1">
    <property type="nucleotide sequence ID" value="NZ_MSZV01000003.1"/>
</dbReference>
<keyword evidence="1" id="KW-0175">Coiled coil</keyword>
<protein>
    <submittedName>
        <fullName evidence="3">Uncharacterized protein DUF1631</fullName>
    </submittedName>
</protein>
<feature type="compositionally biased region" description="Low complexity" evidence="2">
    <location>
        <begin position="605"/>
        <end position="629"/>
    </location>
</feature>
<evidence type="ECO:0000313" key="4">
    <source>
        <dbReference type="Proteomes" id="UP000245812"/>
    </source>
</evidence>
<dbReference type="OrthoDB" id="6188167at2"/>
<dbReference type="EMBL" id="QGHC01000018">
    <property type="protein sequence ID" value="PWK81878.1"/>
    <property type="molecule type" value="Genomic_DNA"/>
</dbReference>
<feature type="coiled-coil region" evidence="1">
    <location>
        <begin position="445"/>
        <end position="489"/>
    </location>
</feature>
<dbReference type="Proteomes" id="UP000245812">
    <property type="component" value="Unassembled WGS sequence"/>
</dbReference>
<proteinExistence type="predicted"/>
<feature type="region of interest" description="Disordered" evidence="2">
    <location>
        <begin position="597"/>
        <end position="632"/>
    </location>
</feature>
<dbReference type="Pfam" id="PF07793">
    <property type="entry name" value="DUF1631"/>
    <property type="match status" value="1"/>
</dbReference>
<reference evidence="3 4" key="1">
    <citation type="submission" date="2018-05" db="EMBL/GenBank/DDBJ databases">
        <title>Genomic Encyclopedia of Type Strains, Phase IV (KMG-IV): sequencing the most valuable type-strain genomes for metagenomic binning, comparative biology and taxonomic classification.</title>
        <authorList>
            <person name="Goeker M."/>
        </authorList>
    </citation>
    <scope>NUCLEOTIDE SEQUENCE [LARGE SCALE GENOMIC DNA]</scope>
    <source>
        <strain evidence="3 4">DSM 14263</strain>
    </source>
</reference>
<feature type="region of interest" description="Disordered" evidence="2">
    <location>
        <begin position="231"/>
        <end position="251"/>
    </location>
</feature>
<evidence type="ECO:0000313" key="3">
    <source>
        <dbReference type="EMBL" id="PWK81878.1"/>
    </source>
</evidence>
<evidence type="ECO:0000256" key="1">
    <source>
        <dbReference type="SAM" id="Coils"/>
    </source>
</evidence>
<accession>A0A316HNI4</accession>